<keyword evidence="5" id="KW-1015">Disulfide bond</keyword>
<evidence type="ECO:0000259" key="6">
    <source>
        <dbReference type="PROSITE" id="PS51296"/>
    </source>
</evidence>
<dbReference type="Proteomes" id="UP001597502">
    <property type="component" value="Unassembled WGS sequence"/>
</dbReference>
<dbReference type="PRINTS" id="PR00162">
    <property type="entry name" value="RIESKE"/>
</dbReference>
<keyword evidence="4" id="KW-0411">Iron-sulfur</keyword>
<dbReference type="InterPro" id="IPR038010">
    <property type="entry name" value="YhfW_C"/>
</dbReference>
<protein>
    <submittedName>
        <fullName evidence="7">FAD-dependent oxidoreductase</fullName>
    </submittedName>
</protein>
<dbReference type="Pfam" id="PF01266">
    <property type="entry name" value="DAO"/>
    <property type="match status" value="1"/>
</dbReference>
<dbReference type="InterPro" id="IPR017941">
    <property type="entry name" value="Rieske_2Fe-2S"/>
</dbReference>
<name>A0ABW5V483_9BACI</name>
<dbReference type="RefSeq" id="WP_382392644.1">
    <property type="nucleotide sequence ID" value="NZ_JBHUNA010000017.1"/>
</dbReference>
<keyword evidence="1" id="KW-0001">2Fe-2S</keyword>
<dbReference type="CDD" id="cd03477">
    <property type="entry name" value="Rieske_YhfW_C"/>
    <property type="match status" value="1"/>
</dbReference>
<keyword evidence="8" id="KW-1185">Reference proteome</keyword>
<dbReference type="Gene3D" id="3.50.50.60">
    <property type="entry name" value="FAD/NAD(P)-binding domain"/>
    <property type="match status" value="1"/>
</dbReference>
<sequence>MAANVNVPQFPEPYWRESVSVPSFPKLDKSVKTDVGIVGGGITGITAAYLLTKQGLNVTLIDAGNILNGVTGHTTAKITAQHGIIYDELIQHFGTDKASLYYQACMEAKQLIEDTINKHDISCDYKNEDAYIFTNADNYLSKLETEKKAYEQLDIPGELKDSIPLNIPVKSALVMRDQAQFHPLKYLKQLVNEAVNNGLEIYEQTTATDVEYNKHPAIITRDEHRISCKYIIQASHYPFYDIPGFYPARMYPERAYIVAVKTPETFPGGMYINAESPTRSIRSAKMDGEDLWLISGENHKTGQGESTMNHYDALQEYAEKQFGISEYVYRWSAQDLTTMDKVPYIGPVTKEEDNIFVATGYRKWGMTNGTIAAKILSDRILNKDNSYAELYSPSRFHADPAIRKFTRMNTDVAKHMIKGKLEYTNDNVKDLSADDATVTRVNGKRTGVYKDKDNALYAVDTTCKHLGCEVNWNAGDRTWDCPCHGSRYSYTGEVIEGPAKEPLNKVELDQ</sequence>
<evidence type="ECO:0000256" key="5">
    <source>
        <dbReference type="ARBA" id="ARBA00023157"/>
    </source>
</evidence>
<organism evidence="7 8">
    <name type="scientific">Lentibacillus juripiscarius</name>
    <dbReference type="NCBI Taxonomy" id="257446"/>
    <lineage>
        <taxon>Bacteria</taxon>
        <taxon>Bacillati</taxon>
        <taxon>Bacillota</taxon>
        <taxon>Bacilli</taxon>
        <taxon>Bacillales</taxon>
        <taxon>Bacillaceae</taxon>
        <taxon>Lentibacillus</taxon>
    </lineage>
</organism>
<keyword evidence="2" id="KW-0479">Metal-binding</keyword>
<dbReference type="SUPFAM" id="SSF51905">
    <property type="entry name" value="FAD/NAD(P)-binding domain"/>
    <property type="match status" value="1"/>
</dbReference>
<dbReference type="Gene3D" id="2.102.10.10">
    <property type="entry name" value="Rieske [2Fe-2S] iron-sulphur domain"/>
    <property type="match status" value="1"/>
</dbReference>
<dbReference type="EMBL" id="JBHUNA010000017">
    <property type="protein sequence ID" value="MFD2760797.1"/>
    <property type="molecule type" value="Genomic_DNA"/>
</dbReference>
<evidence type="ECO:0000256" key="3">
    <source>
        <dbReference type="ARBA" id="ARBA00023004"/>
    </source>
</evidence>
<evidence type="ECO:0000256" key="4">
    <source>
        <dbReference type="ARBA" id="ARBA00023014"/>
    </source>
</evidence>
<evidence type="ECO:0000313" key="7">
    <source>
        <dbReference type="EMBL" id="MFD2760797.1"/>
    </source>
</evidence>
<dbReference type="InterPro" id="IPR036188">
    <property type="entry name" value="FAD/NAD-bd_sf"/>
</dbReference>
<proteinExistence type="predicted"/>
<dbReference type="InterPro" id="IPR006076">
    <property type="entry name" value="FAD-dep_OxRdtase"/>
</dbReference>
<dbReference type="PROSITE" id="PS51296">
    <property type="entry name" value="RIESKE"/>
    <property type="match status" value="1"/>
</dbReference>
<dbReference type="InterPro" id="IPR005805">
    <property type="entry name" value="Rieske_Fe-S_prot_C"/>
</dbReference>
<evidence type="ECO:0000256" key="1">
    <source>
        <dbReference type="ARBA" id="ARBA00022714"/>
    </source>
</evidence>
<reference evidence="8" key="1">
    <citation type="journal article" date="2019" name="Int. J. Syst. Evol. Microbiol.">
        <title>The Global Catalogue of Microorganisms (GCM) 10K type strain sequencing project: providing services to taxonomists for standard genome sequencing and annotation.</title>
        <authorList>
            <consortium name="The Broad Institute Genomics Platform"/>
            <consortium name="The Broad Institute Genome Sequencing Center for Infectious Disease"/>
            <person name="Wu L."/>
            <person name="Ma J."/>
        </authorList>
    </citation>
    <scope>NUCLEOTIDE SEQUENCE [LARGE SCALE GENOMIC DNA]</scope>
    <source>
        <strain evidence="8">TISTR 1535</strain>
    </source>
</reference>
<dbReference type="Gene3D" id="3.30.9.10">
    <property type="entry name" value="D-Amino Acid Oxidase, subunit A, domain 2"/>
    <property type="match status" value="1"/>
</dbReference>
<dbReference type="PANTHER" id="PTHR13847:SF274">
    <property type="entry name" value="RIESKE 2FE-2S IRON-SULFUR PROTEIN YHFW-RELATED"/>
    <property type="match status" value="1"/>
</dbReference>
<dbReference type="Pfam" id="PF00355">
    <property type="entry name" value="Rieske"/>
    <property type="match status" value="1"/>
</dbReference>
<dbReference type="PANTHER" id="PTHR13847">
    <property type="entry name" value="SARCOSINE DEHYDROGENASE-RELATED"/>
    <property type="match status" value="1"/>
</dbReference>
<comment type="caution">
    <text evidence="7">The sequence shown here is derived from an EMBL/GenBank/DDBJ whole genome shotgun (WGS) entry which is preliminary data.</text>
</comment>
<accession>A0ABW5V483</accession>
<gene>
    <name evidence="7" type="ORF">ACFSUO_07435</name>
</gene>
<feature type="domain" description="Rieske" evidence="6">
    <location>
        <begin position="423"/>
        <end position="510"/>
    </location>
</feature>
<keyword evidence="3" id="KW-0408">Iron</keyword>
<evidence type="ECO:0000313" key="8">
    <source>
        <dbReference type="Proteomes" id="UP001597502"/>
    </source>
</evidence>
<dbReference type="SUPFAM" id="SSF50022">
    <property type="entry name" value="ISP domain"/>
    <property type="match status" value="1"/>
</dbReference>
<evidence type="ECO:0000256" key="2">
    <source>
        <dbReference type="ARBA" id="ARBA00022723"/>
    </source>
</evidence>
<dbReference type="InterPro" id="IPR036922">
    <property type="entry name" value="Rieske_2Fe-2S_sf"/>
</dbReference>